<feature type="compositionally biased region" description="Pro residues" evidence="1">
    <location>
        <begin position="68"/>
        <end position="92"/>
    </location>
</feature>
<dbReference type="AlphaFoldDB" id="A0A8X7WEN6"/>
<keyword evidence="4" id="KW-1185">Reference proteome</keyword>
<feature type="domain" description="DUF630" evidence="2">
    <location>
        <begin position="1"/>
        <end position="59"/>
    </location>
</feature>
<dbReference type="PANTHER" id="PTHR21450">
    <property type="entry name" value="PROTEIN ALTERED PHOSPHATE STARVATION RESPONSE 1"/>
    <property type="match status" value="1"/>
</dbReference>
<accession>A0A8X7WEN6</accession>
<comment type="caution">
    <text evidence="3">The sequence shown here is derived from an EMBL/GenBank/DDBJ whole genome shotgun (WGS) entry which is preliminary data.</text>
</comment>
<evidence type="ECO:0000313" key="3">
    <source>
        <dbReference type="EMBL" id="KAG2329354.1"/>
    </source>
</evidence>
<dbReference type="PANTHER" id="PTHR21450:SF23">
    <property type="entry name" value="PROTEIN ALTERED PHOSPHATE STARVATION RESPONSE 1"/>
    <property type="match status" value="1"/>
</dbReference>
<evidence type="ECO:0000256" key="1">
    <source>
        <dbReference type="SAM" id="MobiDB-lite"/>
    </source>
</evidence>
<feature type="compositionally biased region" description="Pro residues" evidence="1">
    <location>
        <begin position="108"/>
        <end position="121"/>
    </location>
</feature>
<protein>
    <recommendedName>
        <fullName evidence="2">DUF630 domain-containing protein</fullName>
    </recommendedName>
</protein>
<feature type="region of interest" description="Disordered" evidence="1">
    <location>
        <begin position="60"/>
        <end position="191"/>
    </location>
</feature>
<feature type="compositionally biased region" description="Low complexity" evidence="1">
    <location>
        <begin position="148"/>
        <end position="175"/>
    </location>
</feature>
<reference evidence="3 4" key="1">
    <citation type="submission" date="2020-02" db="EMBL/GenBank/DDBJ databases">
        <authorList>
            <person name="Ma Q."/>
            <person name="Huang Y."/>
            <person name="Song X."/>
            <person name="Pei D."/>
        </authorList>
    </citation>
    <scope>NUCLEOTIDE SEQUENCE [LARGE SCALE GENOMIC DNA]</scope>
    <source>
        <strain evidence="3">Sxm20200214</strain>
        <tissue evidence="3">Leaf</tissue>
    </source>
</reference>
<evidence type="ECO:0000313" key="4">
    <source>
        <dbReference type="Proteomes" id="UP000886595"/>
    </source>
</evidence>
<feature type="compositionally biased region" description="Polar residues" evidence="1">
    <location>
        <begin position="176"/>
        <end position="191"/>
    </location>
</feature>
<gene>
    <name evidence="3" type="ORF">Bca52824_000534</name>
</gene>
<dbReference type="InterPro" id="IPR006868">
    <property type="entry name" value="DUF630"/>
</dbReference>
<dbReference type="Pfam" id="PF04783">
    <property type="entry name" value="DUF630"/>
    <property type="match status" value="1"/>
</dbReference>
<dbReference type="Proteomes" id="UP000886595">
    <property type="component" value="Unassembled WGS sequence"/>
</dbReference>
<dbReference type="EMBL" id="JAAMPC010000001">
    <property type="protein sequence ID" value="KAG2329354.1"/>
    <property type="molecule type" value="Genomic_DNA"/>
</dbReference>
<evidence type="ECO:0000259" key="2">
    <source>
        <dbReference type="Pfam" id="PF04783"/>
    </source>
</evidence>
<sequence>MGCCQSRIDRKEIVSRCKARKRYLKHLVKARQTLSVSHALYLRSLRATGSSLVNFSSKETPLHLHHQNPPPPSPSPPPPPPPLQRPQQPPLSPGSETTWTSTTTSSALPPPPPPPPPPPQPSSTWDFWDPFIPPPPSSSEEEWEEETTTGTNTRTATGTASSDAAPTTAPTTATPQGSSVVSGFSKDTTTTGSELAVVVPRNSKDLMEIIKEVDEYFLKAADSGAPLSSLLEISTSVNATAFSAHAKGG</sequence>
<dbReference type="OrthoDB" id="696373at2759"/>
<name>A0A8X7WEN6_BRACI</name>
<organism evidence="3 4">
    <name type="scientific">Brassica carinata</name>
    <name type="common">Ethiopian mustard</name>
    <name type="synonym">Abyssinian cabbage</name>
    <dbReference type="NCBI Taxonomy" id="52824"/>
    <lineage>
        <taxon>Eukaryota</taxon>
        <taxon>Viridiplantae</taxon>
        <taxon>Streptophyta</taxon>
        <taxon>Embryophyta</taxon>
        <taxon>Tracheophyta</taxon>
        <taxon>Spermatophyta</taxon>
        <taxon>Magnoliopsida</taxon>
        <taxon>eudicotyledons</taxon>
        <taxon>Gunneridae</taxon>
        <taxon>Pentapetalae</taxon>
        <taxon>rosids</taxon>
        <taxon>malvids</taxon>
        <taxon>Brassicales</taxon>
        <taxon>Brassicaceae</taxon>
        <taxon>Brassiceae</taxon>
        <taxon>Brassica</taxon>
    </lineage>
</organism>
<feature type="compositionally biased region" description="Low complexity" evidence="1">
    <location>
        <begin position="93"/>
        <end position="107"/>
    </location>
</feature>
<proteinExistence type="predicted"/>